<dbReference type="Proteomes" id="UP000006591">
    <property type="component" value="Chromosome 7"/>
</dbReference>
<evidence type="ECO:0000256" key="1">
    <source>
        <dbReference type="SAM" id="MobiDB-lite"/>
    </source>
</evidence>
<keyword evidence="4" id="KW-1185">Reference proteome</keyword>
<reference evidence="3" key="1">
    <citation type="submission" date="2015-04" db="UniProtKB">
        <authorList>
            <consortium name="EnsemblPlants"/>
        </authorList>
    </citation>
    <scope>IDENTIFICATION</scope>
    <source>
        <strain evidence="3">SL10</strain>
    </source>
</reference>
<protein>
    <submittedName>
        <fullName evidence="3">Uncharacterized protein</fullName>
    </submittedName>
</protein>
<sequence length="222" mass="24325">MSPSSVNLRSCALTTRSTERNNGQNVKQTARTHAPTHAPARREGVSRQTGVCHLQRNPAGIELGADVCSAGQRETVFVGLGARIDIDLFVATNSVLVSTLYRCRSVSSNKLGREEGEDVAFHGELEIDRCTSRGPRQGRRDSAVRDLLSLRVGSCIAVPVPVCDTNLCQYSVKAAPRVIDNWCHFALSFRRPYTVANRDGFINYVLPFSIASLGMPFIFSKL</sequence>
<feature type="region of interest" description="Disordered" evidence="1">
    <location>
        <begin position="1"/>
        <end position="48"/>
    </location>
</feature>
<proteinExistence type="predicted"/>
<evidence type="ECO:0000313" key="3">
    <source>
        <dbReference type="EnsemblPlants" id="ONIVA07G17350.1"/>
    </source>
</evidence>
<organism evidence="3">
    <name type="scientific">Oryza nivara</name>
    <name type="common">Indian wild rice</name>
    <name type="synonym">Oryza sativa f. spontanea</name>
    <dbReference type="NCBI Taxonomy" id="4536"/>
    <lineage>
        <taxon>Eukaryota</taxon>
        <taxon>Viridiplantae</taxon>
        <taxon>Streptophyta</taxon>
        <taxon>Embryophyta</taxon>
        <taxon>Tracheophyta</taxon>
        <taxon>Spermatophyta</taxon>
        <taxon>Magnoliopsida</taxon>
        <taxon>Liliopsida</taxon>
        <taxon>Poales</taxon>
        <taxon>Poaceae</taxon>
        <taxon>BOP clade</taxon>
        <taxon>Oryzoideae</taxon>
        <taxon>Oryzeae</taxon>
        <taxon>Oryzinae</taxon>
        <taxon>Oryza</taxon>
    </lineage>
</organism>
<keyword evidence="2" id="KW-0812">Transmembrane</keyword>
<dbReference type="Gramene" id="ONIVA07G17350.1">
    <property type="protein sequence ID" value="ONIVA07G17350.1"/>
    <property type="gene ID" value="ONIVA07G17350"/>
</dbReference>
<keyword evidence="2" id="KW-1133">Transmembrane helix</keyword>
<accession>A0A0E0I2F7</accession>
<feature type="transmembrane region" description="Helical" evidence="2">
    <location>
        <begin position="201"/>
        <end position="219"/>
    </location>
</feature>
<dbReference type="AlphaFoldDB" id="A0A0E0I2F7"/>
<evidence type="ECO:0000256" key="2">
    <source>
        <dbReference type="SAM" id="Phobius"/>
    </source>
</evidence>
<name>A0A0E0I2F7_ORYNI</name>
<feature type="compositionally biased region" description="Polar residues" evidence="1">
    <location>
        <begin position="1"/>
        <end position="28"/>
    </location>
</feature>
<dbReference type="EnsemblPlants" id="ONIVA07G17350.1">
    <property type="protein sequence ID" value="ONIVA07G17350.1"/>
    <property type="gene ID" value="ONIVA07G17350"/>
</dbReference>
<reference evidence="3" key="2">
    <citation type="submission" date="2018-04" db="EMBL/GenBank/DDBJ databases">
        <title>OnivRS2 (Oryza nivara Reference Sequence Version 2).</title>
        <authorList>
            <person name="Zhang J."/>
            <person name="Kudrna D."/>
            <person name="Lee S."/>
            <person name="Talag J."/>
            <person name="Rajasekar S."/>
            <person name="Welchert J."/>
            <person name="Hsing Y.-I."/>
            <person name="Wing R.A."/>
        </authorList>
    </citation>
    <scope>NUCLEOTIDE SEQUENCE [LARGE SCALE GENOMIC DNA]</scope>
    <source>
        <strain evidence="3">SL10</strain>
    </source>
</reference>
<dbReference type="HOGENOM" id="CLU_1491316_0_0_1"/>
<evidence type="ECO:0000313" key="4">
    <source>
        <dbReference type="Proteomes" id="UP000006591"/>
    </source>
</evidence>
<keyword evidence="2" id="KW-0472">Membrane</keyword>
<dbReference type="OMA" id="VIDNWCH"/>
<feature type="compositionally biased region" description="Low complexity" evidence="1">
    <location>
        <begin position="29"/>
        <end position="38"/>
    </location>
</feature>